<gene>
    <name evidence="1" type="ORF">AVEN_233054_1</name>
</gene>
<protein>
    <submittedName>
        <fullName evidence="1">Uncharacterized protein</fullName>
    </submittedName>
</protein>
<organism evidence="1 2">
    <name type="scientific">Araneus ventricosus</name>
    <name type="common">Orbweaver spider</name>
    <name type="synonym">Epeira ventricosa</name>
    <dbReference type="NCBI Taxonomy" id="182803"/>
    <lineage>
        <taxon>Eukaryota</taxon>
        <taxon>Metazoa</taxon>
        <taxon>Ecdysozoa</taxon>
        <taxon>Arthropoda</taxon>
        <taxon>Chelicerata</taxon>
        <taxon>Arachnida</taxon>
        <taxon>Araneae</taxon>
        <taxon>Araneomorphae</taxon>
        <taxon>Entelegynae</taxon>
        <taxon>Araneoidea</taxon>
        <taxon>Araneidae</taxon>
        <taxon>Araneus</taxon>
    </lineage>
</organism>
<name>A0A4Y2UT90_ARAVE</name>
<reference evidence="1 2" key="1">
    <citation type="journal article" date="2019" name="Sci. Rep.">
        <title>Orb-weaving spider Araneus ventricosus genome elucidates the spidroin gene catalogue.</title>
        <authorList>
            <person name="Kono N."/>
            <person name="Nakamura H."/>
            <person name="Ohtoshi R."/>
            <person name="Moran D.A.P."/>
            <person name="Shinohara A."/>
            <person name="Yoshida Y."/>
            <person name="Fujiwara M."/>
            <person name="Mori M."/>
            <person name="Tomita M."/>
            <person name="Arakawa K."/>
        </authorList>
    </citation>
    <scope>NUCLEOTIDE SEQUENCE [LARGE SCALE GENOMIC DNA]</scope>
</reference>
<dbReference type="EMBL" id="BGPR01039452">
    <property type="protein sequence ID" value="GBO15412.1"/>
    <property type="molecule type" value="Genomic_DNA"/>
</dbReference>
<comment type="caution">
    <text evidence="1">The sequence shown here is derived from an EMBL/GenBank/DDBJ whole genome shotgun (WGS) entry which is preliminary data.</text>
</comment>
<evidence type="ECO:0000313" key="1">
    <source>
        <dbReference type="EMBL" id="GBO15412.1"/>
    </source>
</evidence>
<dbReference type="Proteomes" id="UP000499080">
    <property type="component" value="Unassembled WGS sequence"/>
</dbReference>
<dbReference type="AlphaFoldDB" id="A0A4Y2UT90"/>
<keyword evidence="2" id="KW-1185">Reference proteome</keyword>
<sequence>MSGSPERAMREMRSAQNFSHYYRPMHKTVQKEIRPVTVISVLSNRTTIILPPREGRTSVLSYKASHYSARGVPGRYDYVVSLQ</sequence>
<accession>A0A4Y2UT90</accession>
<proteinExistence type="predicted"/>
<evidence type="ECO:0000313" key="2">
    <source>
        <dbReference type="Proteomes" id="UP000499080"/>
    </source>
</evidence>